<evidence type="ECO:0000313" key="3">
    <source>
        <dbReference type="Proteomes" id="UP000599009"/>
    </source>
</evidence>
<dbReference type="RefSeq" id="WP_132984737.1">
    <property type="nucleotide sequence ID" value="NZ_BMME01000001.1"/>
</dbReference>
<proteinExistence type="predicted"/>
<feature type="chain" id="PRO_5045829269" evidence="1">
    <location>
        <begin position="25"/>
        <end position="237"/>
    </location>
</feature>
<reference evidence="3" key="1">
    <citation type="journal article" date="2019" name="Int. J. Syst. Evol. Microbiol.">
        <title>The Global Catalogue of Microorganisms (GCM) 10K type strain sequencing project: providing services to taxonomists for standard genome sequencing and annotation.</title>
        <authorList>
            <consortium name="The Broad Institute Genomics Platform"/>
            <consortium name="The Broad Institute Genome Sequencing Center for Infectious Disease"/>
            <person name="Wu L."/>
            <person name="Ma J."/>
        </authorList>
    </citation>
    <scope>NUCLEOTIDE SEQUENCE [LARGE SCALE GENOMIC DNA]</scope>
    <source>
        <strain evidence="3">CGMCC 1.8985</strain>
    </source>
</reference>
<accession>A0ABQ2ECE5</accession>
<dbReference type="Proteomes" id="UP000599009">
    <property type="component" value="Unassembled WGS sequence"/>
</dbReference>
<dbReference type="EMBL" id="BMME01000001">
    <property type="protein sequence ID" value="GGK05693.1"/>
    <property type="molecule type" value="Genomic_DNA"/>
</dbReference>
<evidence type="ECO:0000313" key="2">
    <source>
        <dbReference type="EMBL" id="GGK05693.1"/>
    </source>
</evidence>
<organism evidence="2 3">
    <name type="scientific">Luteimonas terricola</name>
    <dbReference type="NCBI Taxonomy" id="645597"/>
    <lineage>
        <taxon>Bacteria</taxon>
        <taxon>Pseudomonadati</taxon>
        <taxon>Pseudomonadota</taxon>
        <taxon>Gammaproteobacteria</taxon>
        <taxon>Lysobacterales</taxon>
        <taxon>Lysobacteraceae</taxon>
        <taxon>Luteimonas</taxon>
    </lineage>
</organism>
<comment type="caution">
    <text evidence="2">The sequence shown here is derived from an EMBL/GenBank/DDBJ whole genome shotgun (WGS) entry which is preliminary data.</text>
</comment>
<keyword evidence="3" id="KW-1185">Reference proteome</keyword>
<evidence type="ECO:0000256" key="1">
    <source>
        <dbReference type="SAM" id="SignalP"/>
    </source>
</evidence>
<gene>
    <name evidence="2" type="ORF">GCM10011394_13560</name>
</gene>
<name>A0ABQ2ECE5_9GAMM</name>
<keyword evidence="1" id="KW-0732">Signal</keyword>
<feature type="signal peptide" evidence="1">
    <location>
        <begin position="1"/>
        <end position="24"/>
    </location>
</feature>
<protein>
    <submittedName>
        <fullName evidence="2">Uncharacterized protein</fullName>
    </submittedName>
</protein>
<sequence length="237" mass="24889">MPAVRCARILLVTLLSAAMPCAFAQAWDDVAPDAAGSAAIQLPVDEQVEAAVAAVLVPTLGSEFGEAMLELRLGDARAEVTGARDHVVHGVGQLRLTGDGGADDWLAFRYRTRYDPVFATAGYPEIMLGGDGAGEDEHFVPNDAGLLVELEARVGAELEAYPGAGRVFLQLDDISSMQSGKRFIRIEAHGLADFGPGGNTSARIDALYDLHAHAWLSVEHALGPNINALGDFATAGP</sequence>